<organism evidence="5 6">
    <name type="scientific">Salmo trutta</name>
    <name type="common">Brown trout</name>
    <dbReference type="NCBI Taxonomy" id="8032"/>
    <lineage>
        <taxon>Eukaryota</taxon>
        <taxon>Metazoa</taxon>
        <taxon>Chordata</taxon>
        <taxon>Craniata</taxon>
        <taxon>Vertebrata</taxon>
        <taxon>Euteleostomi</taxon>
        <taxon>Actinopterygii</taxon>
        <taxon>Neopterygii</taxon>
        <taxon>Teleostei</taxon>
        <taxon>Protacanthopterygii</taxon>
        <taxon>Salmoniformes</taxon>
        <taxon>Salmonidae</taxon>
        <taxon>Salmoninae</taxon>
        <taxon>Salmo</taxon>
    </lineage>
</organism>
<dbReference type="InterPro" id="IPR001374">
    <property type="entry name" value="R3H_dom"/>
</dbReference>
<evidence type="ECO:0000259" key="4">
    <source>
        <dbReference type="PROSITE" id="PS51673"/>
    </source>
</evidence>
<dbReference type="PROSITE" id="PS51673">
    <property type="entry name" value="SUZ"/>
    <property type="match status" value="1"/>
</dbReference>
<feature type="region of interest" description="Disordered" evidence="2">
    <location>
        <begin position="223"/>
        <end position="248"/>
    </location>
</feature>
<dbReference type="InterPro" id="IPR036867">
    <property type="entry name" value="R3H_dom_sf"/>
</dbReference>
<dbReference type="GO" id="GO:0003676">
    <property type="term" value="F:nucleic acid binding"/>
    <property type="evidence" value="ECO:0007669"/>
    <property type="project" value="UniProtKB-UniRule"/>
</dbReference>
<keyword evidence="6" id="KW-1185">Reference proteome</keyword>
<dbReference type="InterPro" id="IPR024771">
    <property type="entry name" value="SUZ"/>
</dbReference>
<dbReference type="CDD" id="cd02642">
    <property type="entry name" value="R3H_encore_like"/>
    <property type="match status" value="1"/>
</dbReference>
<evidence type="ECO:0000256" key="1">
    <source>
        <dbReference type="ARBA" id="ARBA00022553"/>
    </source>
</evidence>
<dbReference type="FunFam" id="3.30.1370.50:FF:000001">
    <property type="entry name" value="R3H domain-containing protein 2 isoform 1"/>
    <property type="match status" value="1"/>
</dbReference>
<feature type="region of interest" description="Disordered" evidence="2">
    <location>
        <begin position="42"/>
        <end position="103"/>
    </location>
</feature>
<dbReference type="Gene3D" id="3.30.1370.50">
    <property type="entry name" value="R3H-like domain"/>
    <property type="match status" value="1"/>
</dbReference>
<dbReference type="PANTHER" id="PTHR15672:SF13">
    <property type="entry name" value="R3H DOMAIN-CONTAINING PROTEIN 2"/>
    <property type="match status" value="1"/>
</dbReference>
<dbReference type="GeneTree" id="ENSGT00940000155609"/>
<feature type="compositionally biased region" description="Low complexity" evidence="2">
    <location>
        <begin position="294"/>
        <end position="307"/>
    </location>
</feature>
<feature type="compositionally biased region" description="Polar residues" evidence="2">
    <location>
        <begin position="318"/>
        <end position="329"/>
    </location>
</feature>
<feature type="domain" description="R3H" evidence="3">
    <location>
        <begin position="125"/>
        <end position="188"/>
    </location>
</feature>
<feature type="domain" description="SUZ" evidence="4">
    <location>
        <begin position="189"/>
        <end position="259"/>
    </location>
</feature>
<feature type="compositionally biased region" description="Pro residues" evidence="2">
    <location>
        <begin position="480"/>
        <end position="506"/>
    </location>
</feature>
<name>A0A673X7R6_SALTR</name>
<feature type="compositionally biased region" description="Polar residues" evidence="2">
    <location>
        <begin position="437"/>
        <end position="446"/>
    </location>
</feature>
<dbReference type="SUPFAM" id="SSF82708">
    <property type="entry name" value="R3H domain"/>
    <property type="match status" value="1"/>
</dbReference>
<feature type="compositionally biased region" description="Basic and acidic residues" evidence="2">
    <location>
        <begin position="722"/>
        <end position="731"/>
    </location>
</feature>
<reference evidence="5" key="2">
    <citation type="submission" date="2025-09" db="UniProtKB">
        <authorList>
            <consortium name="Ensembl"/>
        </authorList>
    </citation>
    <scope>IDENTIFICATION</scope>
</reference>
<feature type="compositionally biased region" description="Polar residues" evidence="2">
    <location>
        <begin position="420"/>
        <end position="429"/>
    </location>
</feature>
<proteinExistence type="predicted"/>
<sequence length="971" mass="106821">MEAEESATQDSQRRTQNHGHGRKRARSNAKLKLVRSLAVCEESSGPFCTDGPPDIIQLHISCPSDKEEEKSSRDDYENEDDEEEKKDRTPRKMLSRDSSQEYTDSTGIDVHDFLVNTLKSNPRDRMMLLKLEQDILEFINDDNNQYKKFPQMTSYHRMLLHRVAAYFGMDHNVDQTGKAVIINKTGNTRIPEQRFSEHIKDERNTDFQKKFILKRDDASMDKDDNQIRVPLSDGRRSKSIEEREEEYQRVRDRIFSREVITPSLPPLSPNRLSPEGYSSTSQKRRQIFRGNLESSSHASSSRQSSTDSDMKCLEPRPWSSTDSDSSNRTLRPPVTKASSFSGISILTRGDSLGSNKSSQGSCRGSRTGMYQTDIPMGIPVGSLQPSQPVSYSSSCPQVLLPVSSPQQYMGEELAPHFSQMTLSRQSSSEAPEPPAMYQTQGPTVLTQHPPPQTGYIMATTGQPLAPQSGYQPNTRHLHHPPPPPPPSQTIMQPPPPPQGYMQPSPPQQISYYTPGQQYPSTGQQYPSTGQQYPSTGQQPQTMMPSQQPQTMMPSQQPQTMMPSQQPQNQALLTSQGQGMHGQVTAMMVQYPQMPSYQVPVASDSQQVIQHQQYQQQVMVPVSQSLQTVQGPMPVYYSVITPTQQNSTSPSVGYLQPSSEQYQMSPSTSPCNPPQMQQQYSGVASPGPGVMVMQLSVPNGPQPTHNPPLVQWNPCKYYSLEQRPSKPGDLYKSDNTQQTSTQMQSSPLSSPTQSPTPSPSGSVSSVCPGLGPLPLLSQFPRPGPGSTQGDGCYSLLGQPLQYSLCPSPLIHSQTNYSSHQSQVGMKHGARGKRQTLKSQSTDLGTTDVVVSRVLEVTDLPEGISRPEAEKLFNQLSMCGAKIQWLKDPVVGGRGGYCGPGGHHGPGAGMGPGGGKGDGSDPAHLYTVVAVFPSTMAAQSASFKLNNSGASLFKLRAAKKNYDLRVLERASSQ</sequence>
<feature type="region of interest" description="Disordered" evidence="2">
    <location>
        <begin position="1"/>
        <end position="29"/>
    </location>
</feature>
<dbReference type="SMART" id="SM00393">
    <property type="entry name" value="R3H"/>
    <property type="match status" value="1"/>
</dbReference>
<dbReference type="Ensembl" id="ENSSTUT00000017927.1">
    <property type="protein sequence ID" value="ENSSTUP00000017017.1"/>
    <property type="gene ID" value="ENSSTUG00000006166.1"/>
</dbReference>
<evidence type="ECO:0000256" key="2">
    <source>
        <dbReference type="SAM" id="MobiDB-lite"/>
    </source>
</evidence>
<evidence type="ECO:0000313" key="6">
    <source>
        <dbReference type="Proteomes" id="UP000472277"/>
    </source>
</evidence>
<feature type="compositionally biased region" description="Basic residues" evidence="2">
    <location>
        <begin position="15"/>
        <end position="29"/>
    </location>
</feature>
<dbReference type="InterPro" id="IPR051937">
    <property type="entry name" value="R3H_domain_containing"/>
</dbReference>
<feature type="region of interest" description="Disordered" evidence="2">
    <location>
        <begin position="644"/>
        <end position="709"/>
    </location>
</feature>
<feature type="compositionally biased region" description="Basic and acidic residues" evidence="2">
    <location>
        <begin position="233"/>
        <end position="248"/>
    </location>
</feature>
<dbReference type="PROSITE" id="PS51061">
    <property type="entry name" value="R3H"/>
    <property type="match status" value="1"/>
</dbReference>
<keyword evidence="1" id="KW-0597">Phosphoprotein</keyword>
<feature type="region of interest" description="Disordered" evidence="2">
    <location>
        <begin position="722"/>
        <end position="790"/>
    </location>
</feature>
<dbReference type="Pfam" id="PF01424">
    <property type="entry name" value="R3H"/>
    <property type="match status" value="1"/>
</dbReference>
<feature type="compositionally biased region" description="Polar residues" evidence="2">
    <location>
        <begin position="644"/>
        <end position="681"/>
    </location>
</feature>
<feature type="compositionally biased region" description="Low complexity" evidence="2">
    <location>
        <begin position="735"/>
        <end position="764"/>
    </location>
</feature>
<accession>A0A673X7R6</accession>
<feature type="compositionally biased region" description="Polar residues" evidence="2">
    <location>
        <begin position="352"/>
        <end position="368"/>
    </location>
</feature>
<feature type="compositionally biased region" description="Polar residues" evidence="2">
    <location>
        <begin position="509"/>
        <end position="536"/>
    </location>
</feature>
<reference evidence="5" key="1">
    <citation type="submission" date="2025-08" db="UniProtKB">
        <authorList>
            <consortium name="Ensembl"/>
        </authorList>
    </citation>
    <scope>IDENTIFICATION</scope>
</reference>
<dbReference type="AlphaFoldDB" id="A0A673X7R6"/>
<gene>
    <name evidence="5" type="primary">R3HDM2</name>
    <name evidence="5" type="synonym">LOC115207340</name>
</gene>
<feature type="compositionally biased region" description="Low complexity" evidence="2">
    <location>
        <begin position="537"/>
        <end position="562"/>
    </location>
</feature>
<dbReference type="Proteomes" id="UP000472277">
    <property type="component" value="Chromosome 14"/>
</dbReference>
<dbReference type="PANTHER" id="PTHR15672">
    <property type="entry name" value="CAMP-REGULATED PHOSPHOPROTEIN 21 RELATED R3H DOMAIN CONTAINING PROTEIN"/>
    <property type="match status" value="1"/>
</dbReference>
<feature type="region of interest" description="Disordered" evidence="2">
    <location>
        <begin position="261"/>
        <end position="368"/>
    </location>
</feature>
<evidence type="ECO:0000259" key="3">
    <source>
        <dbReference type="PROSITE" id="PS51061"/>
    </source>
</evidence>
<evidence type="ECO:0000313" key="5">
    <source>
        <dbReference type="Ensembl" id="ENSSTUP00000017017.1"/>
    </source>
</evidence>
<dbReference type="Pfam" id="PF12752">
    <property type="entry name" value="SUZ"/>
    <property type="match status" value="1"/>
</dbReference>
<feature type="compositionally biased region" description="Basic and acidic residues" evidence="2">
    <location>
        <begin position="64"/>
        <end position="75"/>
    </location>
</feature>
<feature type="region of interest" description="Disordered" evidence="2">
    <location>
        <begin position="420"/>
        <end position="562"/>
    </location>
</feature>
<protein>
    <submittedName>
        <fullName evidence="5">R3H domain containing 2</fullName>
    </submittedName>
</protein>